<reference evidence="2" key="1">
    <citation type="submission" date="2019-06" db="EMBL/GenBank/DDBJ databases">
        <authorList>
            <person name="Zheng W."/>
        </authorList>
    </citation>
    <scope>NUCLEOTIDE SEQUENCE</scope>
    <source>
        <strain evidence="2">QDHG01</strain>
    </source>
</reference>
<dbReference type="Proteomes" id="UP000785679">
    <property type="component" value="Unassembled WGS sequence"/>
</dbReference>
<sequence length="306" mass="35821">MAIQIFNGVELPQYSKQPDQRIFGKQKNYHGIELSNSDIHYDQETIKKESYGASCPRIGNQYKSLELTQNLFAPAKHQPNIYQTDSKVFAKILNKIDYLKTLGVLGPIKLPKLSKQSRQSIVNSRKNERDIQSQTRDKPRHLEIIQSVTEYSSEGSQIELKEQIEVSKKSKEPECDVEECIKYHFEHSFSRQYLHFFQSQQQVQYKQYEGCQSKFTGKSQSSENYINEEQFEEGSLLDIPDEYTPEQLCTEDEESDFEQSLETEEDILSLYHIVKIYSPTHESKLECFSGRRVTRSFDQLDQYECE</sequence>
<evidence type="ECO:0000313" key="2">
    <source>
        <dbReference type="EMBL" id="TNV73450.1"/>
    </source>
</evidence>
<evidence type="ECO:0000313" key="3">
    <source>
        <dbReference type="Proteomes" id="UP000785679"/>
    </source>
</evidence>
<keyword evidence="3" id="KW-1185">Reference proteome</keyword>
<name>A0A8J8NFK9_HALGN</name>
<dbReference type="AlphaFoldDB" id="A0A8J8NFK9"/>
<feature type="region of interest" description="Disordered" evidence="1">
    <location>
        <begin position="116"/>
        <end position="137"/>
    </location>
</feature>
<organism evidence="2 3">
    <name type="scientific">Halteria grandinella</name>
    <dbReference type="NCBI Taxonomy" id="5974"/>
    <lineage>
        <taxon>Eukaryota</taxon>
        <taxon>Sar</taxon>
        <taxon>Alveolata</taxon>
        <taxon>Ciliophora</taxon>
        <taxon>Intramacronucleata</taxon>
        <taxon>Spirotrichea</taxon>
        <taxon>Stichotrichia</taxon>
        <taxon>Sporadotrichida</taxon>
        <taxon>Halteriidae</taxon>
        <taxon>Halteria</taxon>
    </lineage>
</organism>
<comment type="caution">
    <text evidence="2">The sequence shown here is derived from an EMBL/GenBank/DDBJ whole genome shotgun (WGS) entry which is preliminary data.</text>
</comment>
<protein>
    <submittedName>
        <fullName evidence="2">Uncharacterized protein</fullName>
    </submittedName>
</protein>
<accession>A0A8J8NFK9</accession>
<evidence type="ECO:0000256" key="1">
    <source>
        <dbReference type="SAM" id="MobiDB-lite"/>
    </source>
</evidence>
<proteinExistence type="predicted"/>
<dbReference type="EMBL" id="RRYP01018864">
    <property type="protein sequence ID" value="TNV73450.1"/>
    <property type="molecule type" value="Genomic_DNA"/>
</dbReference>
<gene>
    <name evidence="2" type="ORF">FGO68_gene13473</name>
</gene>
<feature type="compositionally biased region" description="Basic and acidic residues" evidence="1">
    <location>
        <begin position="125"/>
        <end position="137"/>
    </location>
</feature>